<dbReference type="RefSeq" id="WP_311940195.1">
    <property type="nucleotide sequence ID" value="NZ_JAVSCK010000003.1"/>
</dbReference>
<dbReference type="Proteomes" id="UP001597163">
    <property type="component" value="Unassembled WGS sequence"/>
</dbReference>
<gene>
    <name evidence="1" type="ORF">ACFQ2E_11725</name>
</gene>
<evidence type="ECO:0000313" key="2">
    <source>
        <dbReference type="Proteomes" id="UP001597163"/>
    </source>
</evidence>
<proteinExistence type="predicted"/>
<dbReference type="EC" id="2.1.1.64" evidence="1"/>
<protein>
    <submittedName>
        <fullName evidence="1">Class I SAM-dependent methyltransferase</fullName>
        <ecNumber evidence="1">2.1.1.222</ecNumber>
        <ecNumber evidence="1">2.1.1.64</ecNumber>
    </submittedName>
</protein>
<dbReference type="InterPro" id="IPR029063">
    <property type="entry name" value="SAM-dependent_MTases_sf"/>
</dbReference>
<dbReference type="GO" id="GO:0032259">
    <property type="term" value="P:methylation"/>
    <property type="evidence" value="ECO:0007669"/>
    <property type="project" value="UniProtKB-KW"/>
</dbReference>
<dbReference type="PANTHER" id="PTHR43861">
    <property type="entry name" value="TRANS-ACONITATE 2-METHYLTRANSFERASE-RELATED"/>
    <property type="match status" value="1"/>
</dbReference>
<organism evidence="1 2">
    <name type="scientific">Hwangdonia seohaensis</name>
    <dbReference type="NCBI Taxonomy" id="1240727"/>
    <lineage>
        <taxon>Bacteria</taxon>
        <taxon>Pseudomonadati</taxon>
        <taxon>Bacteroidota</taxon>
        <taxon>Flavobacteriia</taxon>
        <taxon>Flavobacteriales</taxon>
        <taxon>Flavobacteriaceae</taxon>
        <taxon>Hwangdonia</taxon>
    </lineage>
</organism>
<dbReference type="EMBL" id="JBHTLJ010000003">
    <property type="protein sequence ID" value="MFD1163092.1"/>
    <property type="molecule type" value="Genomic_DNA"/>
</dbReference>
<dbReference type="GO" id="GO:0061542">
    <property type="term" value="F:3-demethylubiquinol 3-O-methyltransferase activity"/>
    <property type="evidence" value="ECO:0007669"/>
    <property type="project" value="UniProtKB-EC"/>
</dbReference>
<keyword evidence="1" id="KW-0808">Transferase</keyword>
<reference evidence="2" key="1">
    <citation type="journal article" date="2019" name="Int. J. Syst. Evol. Microbiol.">
        <title>The Global Catalogue of Microorganisms (GCM) 10K type strain sequencing project: providing services to taxonomists for standard genome sequencing and annotation.</title>
        <authorList>
            <consortium name="The Broad Institute Genomics Platform"/>
            <consortium name="The Broad Institute Genome Sequencing Center for Infectious Disease"/>
            <person name="Wu L."/>
            <person name="Ma J."/>
        </authorList>
    </citation>
    <scope>NUCLEOTIDE SEQUENCE [LARGE SCALE GENOMIC DNA]</scope>
    <source>
        <strain evidence="2">CCUG 63246</strain>
    </source>
</reference>
<dbReference type="Pfam" id="PF13489">
    <property type="entry name" value="Methyltransf_23"/>
    <property type="match status" value="1"/>
</dbReference>
<name>A0ABW3RDS4_9FLAO</name>
<dbReference type="Gene3D" id="3.40.50.150">
    <property type="entry name" value="Vaccinia Virus protein VP39"/>
    <property type="match status" value="1"/>
</dbReference>
<sequence>MNNIKSPLFLNGKNAELIETFDSETIISKYKALNIEVARFFKTPNISLYKCQKTGYRFYYPFEIVGDARFYEDLSKNKSNYYSERWEHKRALNYIEKHDLVLEIGSGFGAFLNMLKASNIQSVGLELNPYAAEVCAKNGLTVKNELIENEAKTNKGVYNVVCSFQVLEHITNVHSFIKASIDALKINGKLIIGVPNNNPYLFVNDKYHTLNLPPHHAGLWDKKALKALETVFSIQLERMEFEPLNVNYSYFIHFQITNNKSKTLRFLLRAFNKMSPGLLKFILCKFIKGRNVLAVFKKI</sequence>
<dbReference type="CDD" id="cd02440">
    <property type="entry name" value="AdoMet_MTases"/>
    <property type="match status" value="1"/>
</dbReference>
<keyword evidence="1" id="KW-0489">Methyltransferase</keyword>
<accession>A0ABW3RDS4</accession>
<dbReference type="GO" id="GO:0102208">
    <property type="term" value="F:2-polyprenyl-6-hydroxyphenol methylase activity"/>
    <property type="evidence" value="ECO:0007669"/>
    <property type="project" value="UniProtKB-EC"/>
</dbReference>
<evidence type="ECO:0000313" key="1">
    <source>
        <dbReference type="EMBL" id="MFD1163092.1"/>
    </source>
</evidence>
<keyword evidence="2" id="KW-1185">Reference proteome</keyword>
<dbReference type="EC" id="2.1.1.222" evidence="1"/>
<comment type="caution">
    <text evidence="1">The sequence shown here is derived from an EMBL/GenBank/DDBJ whole genome shotgun (WGS) entry which is preliminary data.</text>
</comment>
<dbReference type="SUPFAM" id="SSF53335">
    <property type="entry name" value="S-adenosyl-L-methionine-dependent methyltransferases"/>
    <property type="match status" value="1"/>
</dbReference>